<evidence type="ECO:0000313" key="1">
    <source>
        <dbReference type="EMBL" id="EDS28284.1"/>
    </source>
</evidence>
<dbReference type="InParanoid" id="B0XHB8"/>
<feature type="non-terminal residue" evidence="1">
    <location>
        <position position="1"/>
    </location>
</feature>
<dbReference type="Proteomes" id="UP000002320">
    <property type="component" value="Unassembled WGS sequence"/>
</dbReference>
<protein>
    <submittedName>
        <fullName evidence="1 2">Uncharacterized protein</fullName>
    </submittedName>
</protein>
<reference evidence="2" key="2">
    <citation type="submission" date="2021-02" db="UniProtKB">
        <authorList>
            <consortium name="EnsemblMetazoa"/>
        </authorList>
    </citation>
    <scope>IDENTIFICATION</scope>
    <source>
        <strain evidence="2">JHB</strain>
    </source>
</reference>
<accession>B0XHB8</accession>
<dbReference type="EnsemblMetazoa" id="CPIJ018669-RA">
    <property type="protein sequence ID" value="CPIJ018669-PA"/>
    <property type="gene ID" value="CPIJ018669"/>
</dbReference>
<dbReference type="EMBL" id="DS233130">
    <property type="protein sequence ID" value="EDS28284.1"/>
    <property type="molecule type" value="Genomic_DNA"/>
</dbReference>
<dbReference type="AlphaFoldDB" id="B0XHB8"/>
<evidence type="ECO:0000313" key="2">
    <source>
        <dbReference type="EnsemblMetazoa" id="CPIJ018669-PA"/>
    </source>
</evidence>
<dbReference type="VEuPathDB" id="VectorBase:CPIJ018669"/>
<sequence>AAAGAVHHTARLRLQNGWAACEDAVNPDRVKRSALLLSSCIIPTI</sequence>
<keyword evidence="3" id="KW-1185">Reference proteome</keyword>
<evidence type="ECO:0000313" key="3">
    <source>
        <dbReference type="Proteomes" id="UP000002320"/>
    </source>
</evidence>
<reference evidence="1" key="1">
    <citation type="submission" date="2007-03" db="EMBL/GenBank/DDBJ databases">
        <title>Annotation of Culex pipiens quinquefasciatus.</title>
        <authorList>
            <consortium name="The Broad Institute Genome Sequencing Platform"/>
            <person name="Atkinson P.W."/>
            <person name="Hemingway J."/>
            <person name="Christensen B.M."/>
            <person name="Higgs S."/>
            <person name="Kodira C."/>
            <person name="Hannick L."/>
            <person name="Megy K."/>
            <person name="O'Leary S."/>
            <person name="Pearson M."/>
            <person name="Haas B.J."/>
            <person name="Mauceli E."/>
            <person name="Wortman J.R."/>
            <person name="Lee N.H."/>
            <person name="Guigo R."/>
            <person name="Stanke M."/>
            <person name="Alvarado L."/>
            <person name="Amedeo P."/>
            <person name="Antoine C.H."/>
            <person name="Arensburger P."/>
            <person name="Bidwell S.L."/>
            <person name="Crawford M."/>
            <person name="Camaro F."/>
            <person name="Devon K."/>
            <person name="Engels R."/>
            <person name="Hammond M."/>
            <person name="Howarth C."/>
            <person name="Koehrsen M."/>
            <person name="Lawson D."/>
            <person name="Montgomery P."/>
            <person name="Nene V."/>
            <person name="Nusbaum C."/>
            <person name="Puiu D."/>
            <person name="Romero-Severson J."/>
            <person name="Severson D.W."/>
            <person name="Shumway M."/>
            <person name="Sisk P."/>
            <person name="Stolte C."/>
            <person name="Zeng Q."/>
            <person name="Eisenstadt E."/>
            <person name="Fraser-Liggett C."/>
            <person name="Strausberg R."/>
            <person name="Galagan J."/>
            <person name="Birren B."/>
            <person name="Collins F.H."/>
        </authorList>
    </citation>
    <scope>NUCLEOTIDE SEQUENCE [LARGE SCALE GENOMIC DNA]</scope>
    <source>
        <strain evidence="1">JHB</strain>
    </source>
</reference>
<name>B0XHB8_CULQU</name>
<gene>
    <name evidence="2" type="primary">6052844</name>
    <name evidence="1" type="ORF">CpipJ_CPIJ018669</name>
</gene>
<proteinExistence type="predicted"/>
<organism>
    <name type="scientific">Culex quinquefasciatus</name>
    <name type="common">Southern house mosquito</name>
    <name type="synonym">Culex pungens</name>
    <dbReference type="NCBI Taxonomy" id="7176"/>
    <lineage>
        <taxon>Eukaryota</taxon>
        <taxon>Metazoa</taxon>
        <taxon>Ecdysozoa</taxon>
        <taxon>Arthropoda</taxon>
        <taxon>Hexapoda</taxon>
        <taxon>Insecta</taxon>
        <taxon>Pterygota</taxon>
        <taxon>Neoptera</taxon>
        <taxon>Endopterygota</taxon>
        <taxon>Diptera</taxon>
        <taxon>Nematocera</taxon>
        <taxon>Culicoidea</taxon>
        <taxon>Culicidae</taxon>
        <taxon>Culicinae</taxon>
        <taxon>Culicini</taxon>
        <taxon>Culex</taxon>
        <taxon>Culex</taxon>
    </lineage>
</organism>
<dbReference type="KEGG" id="cqu:CpipJ_CPIJ018669"/>
<dbReference type="HOGENOM" id="CLU_3210325_0_0_1"/>